<proteinExistence type="predicted"/>
<feature type="non-terminal residue" evidence="1">
    <location>
        <position position="1"/>
    </location>
</feature>
<organism evidence="1">
    <name type="scientific">Tetraselmis sp. GSL018</name>
    <dbReference type="NCBI Taxonomy" id="582737"/>
    <lineage>
        <taxon>Eukaryota</taxon>
        <taxon>Viridiplantae</taxon>
        <taxon>Chlorophyta</taxon>
        <taxon>core chlorophytes</taxon>
        <taxon>Chlorodendrophyceae</taxon>
        <taxon>Chlorodendrales</taxon>
        <taxon>Chlorodendraceae</taxon>
        <taxon>Tetraselmis</taxon>
    </lineage>
</organism>
<reference evidence="1" key="1">
    <citation type="submission" date="2014-05" db="EMBL/GenBank/DDBJ databases">
        <title>The transcriptome of the halophilic microalga Tetraselmis sp. GSL018 isolated from the Great Salt Lake, Utah.</title>
        <authorList>
            <person name="Jinkerson R.E."/>
            <person name="D'Adamo S."/>
            <person name="Posewitz M.C."/>
        </authorList>
    </citation>
    <scope>NUCLEOTIDE SEQUENCE</scope>
    <source>
        <strain evidence="1">GSL018</strain>
    </source>
</reference>
<accession>A0A061SMU1</accession>
<protein>
    <submittedName>
        <fullName evidence="1">Uncharacterized protein</fullName>
    </submittedName>
</protein>
<name>A0A061SMU1_9CHLO</name>
<sequence length="67" mass="7722">EQKRHDCHHGAVKQQILQRDMICIVGTVNGASFKPTVLNFHLQTAQAMNNFTRAIYDKYKVQQAIYC</sequence>
<evidence type="ECO:0000313" key="1">
    <source>
        <dbReference type="EMBL" id="JAC84389.1"/>
    </source>
</evidence>
<gene>
    <name evidence="1" type="ORF">TSPGSL018_1092</name>
</gene>
<dbReference type="EMBL" id="GBEZ01000501">
    <property type="protein sequence ID" value="JAC84389.1"/>
    <property type="molecule type" value="Transcribed_RNA"/>
</dbReference>
<dbReference type="AlphaFoldDB" id="A0A061SMU1"/>